<protein>
    <recommendedName>
        <fullName evidence="1">Mutator-like transposase domain-containing protein</fullName>
    </recommendedName>
</protein>
<sequence length="144" mass="16441">MWCIKHAVHFERNLKANHDRISDAIHRSAWELMAEATKEEVRLAIQAGDVDKEGHPMISVVTDGAWSTSSYKTKYNSLSGGYIIGYKTKKVLFIGVRNKYCTVCDITLPQVQKVVFQLTNVPKIGQDRPSYLSAELIYFVYVWI</sequence>
<evidence type="ECO:0000313" key="2">
    <source>
        <dbReference type="EMBL" id="KAJ8884997.1"/>
    </source>
</evidence>
<gene>
    <name evidence="2" type="ORF">PR048_011193</name>
</gene>
<reference evidence="2 3" key="1">
    <citation type="submission" date="2023-02" db="EMBL/GenBank/DDBJ databases">
        <title>LHISI_Scaffold_Assembly.</title>
        <authorList>
            <person name="Stuart O.P."/>
            <person name="Cleave R."/>
            <person name="Magrath M.J.L."/>
            <person name="Mikheyev A.S."/>
        </authorList>
    </citation>
    <scope>NUCLEOTIDE SEQUENCE [LARGE SCALE GENOMIC DNA]</scope>
    <source>
        <strain evidence="2">Daus_M_001</strain>
        <tissue evidence="2">Leg muscle</tissue>
    </source>
</reference>
<comment type="caution">
    <text evidence="2">The sequence shown here is derived from an EMBL/GenBank/DDBJ whole genome shotgun (WGS) entry which is preliminary data.</text>
</comment>
<keyword evidence="3" id="KW-1185">Reference proteome</keyword>
<evidence type="ECO:0000313" key="3">
    <source>
        <dbReference type="Proteomes" id="UP001159363"/>
    </source>
</evidence>
<dbReference type="EMBL" id="JARBHB010000004">
    <property type="protein sequence ID" value="KAJ8884997.1"/>
    <property type="molecule type" value="Genomic_DNA"/>
</dbReference>
<dbReference type="Proteomes" id="UP001159363">
    <property type="component" value="Chromosome X"/>
</dbReference>
<dbReference type="InterPro" id="IPR049012">
    <property type="entry name" value="Mutator_transp_dom"/>
</dbReference>
<feature type="domain" description="Mutator-like transposase" evidence="1">
    <location>
        <begin position="12"/>
        <end position="105"/>
    </location>
</feature>
<evidence type="ECO:0000259" key="1">
    <source>
        <dbReference type="Pfam" id="PF20700"/>
    </source>
</evidence>
<name>A0ABQ9HKX8_9NEOP</name>
<accession>A0ABQ9HKX8</accession>
<proteinExistence type="predicted"/>
<dbReference type="Pfam" id="PF20700">
    <property type="entry name" value="Mutator"/>
    <property type="match status" value="1"/>
</dbReference>
<organism evidence="2 3">
    <name type="scientific">Dryococelus australis</name>
    <dbReference type="NCBI Taxonomy" id="614101"/>
    <lineage>
        <taxon>Eukaryota</taxon>
        <taxon>Metazoa</taxon>
        <taxon>Ecdysozoa</taxon>
        <taxon>Arthropoda</taxon>
        <taxon>Hexapoda</taxon>
        <taxon>Insecta</taxon>
        <taxon>Pterygota</taxon>
        <taxon>Neoptera</taxon>
        <taxon>Polyneoptera</taxon>
        <taxon>Phasmatodea</taxon>
        <taxon>Verophasmatodea</taxon>
        <taxon>Anareolatae</taxon>
        <taxon>Phasmatidae</taxon>
        <taxon>Eurycanthinae</taxon>
        <taxon>Dryococelus</taxon>
    </lineage>
</organism>